<sequence>MGYVALATTYVSGYLFLVFVAICLACGLYYLAELCEEYTSLTKRVVYWAILAIEAEHALLLAFERLPLQLVLFGMVAHGCYFQLLKSFPFLQLASPAFLLSCCAVVLSTYGWLRHFAADYHSPAFVLGFMLMNAWLVPFAFFISLSVNEAVLPSAQHLAAPHAYTEPGARRGKAQSGVLSIFSFFQAKKEELMPGLTKRV</sequence>
<evidence type="ECO:0000256" key="5">
    <source>
        <dbReference type="ARBA" id="ARBA00023136"/>
    </source>
</evidence>
<dbReference type="OMA" id="FWIFDRL"/>
<dbReference type="PANTHER" id="PTHR13144:SF0">
    <property type="entry name" value="PROTEIN TEX261"/>
    <property type="match status" value="1"/>
</dbReference>
<keyword evidence="8" id="KW-1185">Reference proteome</keyword>
<dbReference type="OrthoDB" id="28257at2759"/>
<evidence type="ECO:0000256" key="6">
    <source>
        <dbReference type="SAM" id="Phobius"/>
    </source>
</evidence>
<accession>A0A8J6C252</accession>
<comment type="similarity">
    <text evidence="2">Belongs to the SVP26 family.</text>
</comment>
<comment type="caution">
    <text evidence="7">The sequence shown here is derived from an EMBL/GenBank/DDBJ whole genome shotgun (WGS) entry which is preliminary data.</text>
</comment>
<reference evidence="7" key="1">
    <citation type="submission" date="2021-05" db="EMBL/GenBank/DDBJ databases">
        <title>The genome of the haptophyte Pavlova lutheri (Diacronema luteri, Pavlovales) - a model for lipid biosynthesis in eukaryotic algae.</title>
        <authorList>
            <person name="Hulatt C.J."/>
            <person name="Posewitz M.C."/>
        </authorList>
    </citation>
    <scope>NUCLEOTIDE SEQUENCE</scope>
    <source>
        <strain evidence="7">NIVA-4/92</strain>
    </source>
</reference>
<dbReference type="GO" id="GO:0006888">
    <property type="term" value="P:endoplasmic reticulum to Golgi vesicle-mediated transport"/>
    <property type="evidence" value="ECO:0007669"/>
    <property type="project" value="InterPro"/>
</dbReference>
<keyword evidence="3 6" id="KW-0812">Transmembrane</keyword>
<dbReference type="GO" id="GO:0005789">
    <property type="term" value="C:endoplasmic reticulum membrane"/>
    <property type="evidence" value="ECO:0007669"/>
    <property type="project" value="TreeGrafter"/>
</dbReference>
<dbReference type="GO" id="GO:0000139">
    <property type="term" value="C:Golgi membrane"/>
    <property type="evidence" value="ECO:0007669"/>
    <property type="project" value="TreeGrafter"/>
</dbReference>
<feature type="transmembrane region" description="Helical" evidence="6">
    <location>
        <begin position="12"/>
        <end position="32"/>
    </location>
</feature>
<organism evidence="7 8">
    <name type="scientific">Diacronema lutheri</name>
    <name type="common">Unicellular marine alga</name>
    <name type="synonym">Monochrysis lutheri</name>
    <dbReference type="NCBI Taxonomy" id="2081491"/>
    <lineage>
        <taxon>Eukaryota</taxon>
        <taxon>Haptista</taxon>
        <taxon>Haptophyta</taxon>
        <taxon>Pavlovophyceae</taxon>
        <taxon>Pavlovales</taxon>
        <taxon>Pavlovaceae</taxon>
        <taxon>Diacronema</taxon>
    </lineage>
</organism>
<gene>
    <name evidence="7" type="ORF">KFE25_013078</name>
</gene>
<evidence type="ECO:0000256" key="1">
    <source>
        <dbReference type="ARBA" id="ARBA00004141"/>
    </source>
</evidence>
<dbReference type="Proteomes" id="UP000751190">
    <property type="component" value="Unassembled WGS sequence"/>
</dbReference>
<dbReference type="EMBL" id="JAGTXO010000041">
    <property type="protein sequence ID" value="KAG8459442.1"/>
    <property type="molecule type" value="Genomic_DNA"/>
</dbReference>
<dbReference type="PANTHER" id="PTHR13144">
    <property type="entry name" value="TEX261 PROTEIN"/>
    <property type="match status" value="1"/>
</dbReference>
<name>A0A8J6C252_DIALT</name>
<comment type="subcellular location">
    <subcellularLocation>
        <location evidence="1">Membrane</location>
        <topology evidence="1">Multi-pass membrane protein</topology>
    </subcellularLocation>
</comment>
<dbReference type="GO" id="GO:0030134">
    <property type="term" value="C:COPII-coated ER to Golgi transport vesicle"/>
    <property type="evidence" value="ECO:0007669"/>
    <property type="project" value="TreeGrafter"/>
</dbReference>
<keyword evidence="5 6" id="KW-0472">Membrane</keyword>
<proteinExistence type="inferred from homology"/>
<keyword evidence="4 6" id="KW-1133">Transmembrane helix</keyword>
<dbReference type="Pfam" id="PF04148">
    <property type="entry name" value="Erv26"/>
    <property type="match status" value="1"/>
</dbReference>
<dbReference type="GO" id="GO:0097020">
    <property type="term" value="F:COPII receptor activity"/>
    <property type="evidence" value="ECO:0007669"/>
    <property type="project" value="InterPro"/>
</dbReference>
<protein>
    <recommendedName>
        <fullName evidence="9">Transmembrane adaptor Erv26</fullName>
    </recommendedName>
</protein>
<evidence type="ECO:0000313" key="7">
    <source>
        <dbReference type="EMBL" id="KAG8459442.1"/>
    </source>
</evidence>
<evidence type="ECO:0000256" key="3">
    <source>
        <dbReference type="ARBA" id="ARBA00022692"/>
    </source>
</evidence>
<dbReference type="InterPro" id="IPR007277">
    <property type="entry name" value="Svp26/Tex261"/>
</dbReference>
<evidence type="ECO:0000256" key="4">
    <source>
        <dbReference type="ARBA" id="ARBA00022989"/>
    </source>
</evidence>
<feature type="transmembrane region" description="Helical" evidence="6">
    <location>
        <begin position="44"/>
        <end position="62"/>
    </location>
</feature>
<evidence type="ECO:0008006" key="9">
    <source>
        <dbReference type="Google" id="ProtNLM"/>
    </source>
</evidence>
<dbReference type="AlphaFoldDB" id="A0A8J6C252"/>
<feature type="transmembrane region" description="Helical" evidence="6">
    <location>
        <begin position="97"/>
        <end position="113"/>
    </location>
</feature>
<evidence type="ECO:0000256" key="2">
    <source>
        <dbReference type="ARBA" id="ARBA00008096"/>
    </source>
</evidence>
<evidence type="ECO:0000313" key="8">
    <source>
        <dbReference type="Proteomes" id="UP000751190"/>
    </source>
</evidence>
<feature type="transmembrane region" description="Helical" evidence="6">
    <location>
        <begin position="125"/>
        <end position="147"/>
    </location>
</feature>